<dbReference type="RefSeq" id="WP_060624882.1">
    <property type="nucleotide sequence ID" value="NZ_LCZJ02000028.1"/>
</dbReference>
<dbReference type="PRINTS" id="PR01483">
    <property type="entry name" value="FASYNTHASE"/>
</dbReference>
<dbReference type="Gene3D" id="3.10.129.10">
    <property type="entry name" value="Hotdog Thioesterase"/>
    <property type="match status" value="1"/>
</dbReference>
<dbReference type="EMBL" id="LCZJ02000028">
    <property type="protein sequence ID" value="KTD85330.1"/>
    <property type="molecule type" value="Genomic_DNA"/>
</dbReference>
<dbReference type="GO" id="GO:0006633">
    <property type="term" value="P:fatty acid biosynthetic process"/>
    <property type="evidence" value="ECO:0007669"/>
    <property type="project" value="InterPro"/>
</dbReference>
<accession>A0A0W1AVK2</accession>
<dbReference type="SUPFAM" id="SSF54637">
    <property type="entry name" value="Thioesterase/thiol ester dehydrase-isomerase"/>
    <property type="match status" value="1"/>
</dbReference>
<feature type="domain" description="MaoC-like" evidence="1">
    <location>
        <begin position="4"/>
        <end position="78"/>
    </location>
</feature>
<dbReference type="CDD" id="cd03441">
    <property type="entry name" value="R_hydratase_like"/>
    <property type="match status" value="1"/>
</dbReference>
<gene>
    <name evidence="2" type="ORF">UQ64_20860</name>
</gene>
<dbReference type="AlphaFoldDB" id="A0A0W1AVK2"/>
<dbReference type="OrthoDB" id="9801625at2"/>
<dbReference type="InterPro" id="IPR029069">
    <property type="entry name" value="HotDog_dom_sf"/>
</dbReference>
<name>A0A0W1AVK2_9BACL</name>
<dbReference type="InterPro" id="IPR003965">
    <property type="entry name" value="Fatty_acid_synthase"/>
</dbReference>
<dbReference type="GO" id="GO:0004312">
    <property type="term" value="F:fatty acid synthase activity"/>
    <property type="evidence" value="ECO:0007669"/>
    <property type="project" value="InterPro"/>
</dbReference>
<evidence type="ECO:0000313" key="3">
    <source>
        <dbReference type="Proteomes" id="UP000054709"/>
    </source>
</evidence>
<keyword evidence="3" id="KW-1185">Reference proteome</keyword>
<dbReference type="PANTHER" id="PTHR43841:SF3">
    <property type="entry name" value="(3R)-HYDROXYACYL-ACP DEHYDRATASE SUBUNIT HADB"/>
    <property type="match status" value="1"/>
</dbReference>
<dbReference type="InterPro" id="IPR002539">
    <property type="entry name" value="MaoC-like_dom"/>
</dbReference>
<dbReference type="Pfam" id="PF01575">
    <property type="entry name" value="MaoC_dehydratas"/>
    <property type="match status" value="1"/>
</dbReference>
<comment type="caution">
    <text evidence="2">The sequence shown here is derived from an EMBL/GenBank/DDBJ whole genome shotgun (WGS) entry which is preliminary data.</text>
</comment>
<evidence type="ECO:0000259" key="1">
    <source>
        <dbReference type="Pfam" id="PF01575"/>
    </source>
</evidence>
<dbReference type="PANTHER" id="PTHR43841">
    <property type="entry name" value="3-HYDROXYACYL-THIOESTER DEHYDRATASE HTDX-RELATED"/>
    <property type="match status" value="1"/>
</dbReference>
<protein>
    <recommendedName>
        <fullName evidence="1">MaoC-like domain-containing protein</fullName>
    </recommendedName>
</protein>
<dbReference type="GO" id="GO:0005835">
    <property type="term" value="C:fatty acid synthase complex"/>
    <property type="evidence" value="ECO:0007669"/>
    <property type="project" value="InterPro"/>
</dbReference>
<proteinExistence type="predicted"/>
<sequence length="115" mass="12513">MIKKSITAEAIRQYAVASQDLAPIHLDADAAAKAGLERPIAHGMYLMGLAQSLYIAEHPTQWITQYDMKFHKPIEADSIVIFDFTDDDCAVNVTLTTEAGDVIASGAFSVKEVQS</sequence>
<reference evidence="2 3" key="1">
    <citation type="journal article" date="2015" name="Int. Biodeterior. Biodegradation">
        <title>Physiological and genetic screening methods for the isolation of methyl tert-butyl ether-degrading bacteria for bioremediation purposes.</title>
        <authorList>
            <person name="Guisado I.M."/>
            <person name="Purswani J."/>
            <person name="Gonzalez Lopez J."/>
            <person name="Pozo C."/>
        </authorList>
    </citation>
    <scope>NUCLEOTIDE SEQUENCE [LARGE SCALE GENOMIC DNA]</scope>
    <source>
        <strain evidence="2 3">SH7</strain>
    </source>
</reference>
<organism evidence="2 3">
    <name type="scientific">Paenibacillus etheri</name>
    <dbReference type="NCBI Taxonomy" id="1306852"/>
    <lineage>
        <taxon>Bacteria</taxon>
        <taxon>Bacillati</taxon>
        <taxon>Bacillota</taxon>
        <taxon>Bacilli</taxon>
        <taxon>Bacillales</taxon>
        <taxon>Paenibacillaceae</taxon>
        <taxon>Paenibacillus</taxon>
    </lineage>
</organism>
<evidence type="ECO:0000313" key="2">
    <source>
        <dbReference type="EMBL" id="KTD85330.1"/>
    </source>
</evidence>
<dbReference type="Proteomes" id="UP000054709">
    <property type="component" value="Unassembled WGS sequence"/>
</dbReference>